<feature type="region of interest" description="Disordered" evidence="1">
    <location>
        <begin position="53"/>
        <end position="75"/>
    </location>
</feature>
<dbReference type="PANTHER" id="PTHR33676:SF17">
    <property type="entry name" value="COLD-REGULATED PROTEIN 28"/>
    <property type="match status" value="1"/>
</dbReference>
<dbReference type="Proteomes" id="UP000515121">
    <property type="component" value="Unplaced"/>
</dbReference>
<name>A0A6P5Z1A8_DURZI</name>
<proteinExistence type="predicted"/>
<dbReference type="KEGG" id="dzi:111296208"/>
<feature type="compositionally biased region" description="Low complexity" evidence="1">
    <location>
        <begin position="66"/>
        <end position="75"/>
    </location>
</feature>
<dbReference type="GO" id="GO:0009409">
    <property type="term" value="P:response to cold"/>
    <property type="evidence" value="ECO:0007669"/>
    <property type="project" value="InterPro"/>
</dbReference>
<keyword evidence="2" id="KW-1185">Reference proteome</keyword>
<dbReference type="AlphaFoldDB" id="A0A6P5Z1A8"/>
<dbReference type="GeneID" id="111296208"/>
<dbReference type="InterPro" id="IPR044678">
    <property type="entry name" value="COR27/28"/>
</dbReference>
<dbReference type="GO" id="GO:0042752">
    <property type="term" value="P:regulation of circadian rhythm"/>
    <property type="evidence" value="ECO:0007669"/>
    <property type="project" value="InterPro"/>
</dbReference>
<evidence type="ECO:0000313" key="3">
    <source>
        <dbReference type="RefSeq" id="XP_022746106.1"/>
    </source>
</evidence>
<evidence type="ECO:0000313" key="2">
    <source>
        <dbReference type="Proteomes" id="UP000515121"/>
    </source>
</evidence>
<dbReference type="OrthoDB" id="1104553at2759"/>
<dbReference type="PANTHER" id="PTHR33676">
    <property type="entry name" value="COLD REGULATED PROTEIN 27"/>
    <property type="match status" value="1"/>
</dbReference>
<accession>A0A6P5Z1A8</accession>
<dbReference type="RefSeq" id="XP_022746106.1">
    <property type="nucleotide sequence ID" value="XM_022890371.1"/>
</dbReference>
<reference evidence="3" key="1">
    <citation type="submission" date="2025-08" db="UniProtKB">
        <authorList>
            <consortium name="RefSeq"/>
        </authorList>
    </citation>
    <scope>IDENTIFICATION</scope>
    <source>
        <tissue evidence="3">Fruit stalk</tissue>
    </source>
</reference>
<gene>
    <name evidence="3" type="primary">LOC111296208</name>
</gene>
<evidence type="ECO:0000256" key="1">
    <source>
        <dbReference type="SAM" id="MobiDB-lite"/>
    </source>
</evidence>
<feature type="compositionally biased region" description="Basic and acidic residues" evidence="1">
    <location>
        <begin position="53"/>
        <end position="64"/>
    </location>
</feature>
<protein>
    <submittedName>
        <fullName evidence="3">Uncharacterized protein LOC111296208 isoform X1</fullName>
    </submittedName>
</protein>
<sequence length="331" mass="37232">MWSLHWPQPQQLNNIAVLFPLLSRFSLLNCRNNFLFKLNNFHVFFFISKDKKKGKENTMGDNLRRSFPFPDPSSDPQACVSELTRTNSDSSGSGVAIESFRDPTANARLGQTMVWTNEKHSSYLEFLEASFVKQLHCSMSLRGCHPREEIWEPCPTPQLPAKGHNYSHQLLDLQDCCCHKINCESKDPLESTADSSDISRSPWLHHFMSSGKSSSATFPVPRETAVSSDGIYLRSNTNLGGCTTEFSDQNFVDEDQRENTSCVTGAKRLKMVTMLDASSNSQVVPLGKLNSVDDAIISNTSAKRGNKKSLSKHPESFICRKSDIRHFLRES</sequence>
<organism evidence="2 3">
    <name type="scientific">Durio zibethinus</name>
    <name type="common">Durian</name>
    <dbReference type="NCBI Taxonomy" id="66656"/>
    <lineage>
        <taxon>Eukaryota</taxon>
        <taxon>Viridiplantae</taxon>
        <taxon>Streptophyta</taxon>
        <taxon>Embryophyta</taxon>
        <taxon>Tracheophyta</taxon>
        <taxon>Spermatophyta</taxon>
        <taxon>Magnoliopsida</taxon>
        <taxon>eudicotyledons</taxon>
        <taxon>Gunneridae</taxon>
        <taxon>Pentapetalae</taxon>
        <taxon>rosids</taxon>
        <taxon>malvids</taxon>
        <taxon>Malvales</taxon>
        <taxon>Malvaceae</taxon>
        <taxon>Helicteroideae</taxon>
        <taxon>Durio</taxon>
    </lineage>
</organism>